<evidence type="ECO:0000313" key="2">
    <source>
        <dbReference type="EMBL" id="PLC44555.1"/>
    </source>
</evidence>
<comment type="caution">
    <text evidence="2">The sequence shown here is derived from an EMBL/GenBank/DDBJ whole genome shotgun (WGS) entry which is preliminary data.</text>
</comment>
<dbReference type="EMBL" id="PKQE01000001">
    <property type="protein sequence ID" value="PLC44555.1"/>
    <property type="molecule type" value="Genomic_DNA"/>
</dbReference>
<evidence type="ECO:0000313" key="3">
    <source>
        <dbReference type="Proteomes" id="UP000234456"/>
    </source>
</evidence>
<sequence>MNTLQPGTVGTFDPVEATNSTPVAPQGDDQKRLRRLVSRRHPEYDEMLLHWEFLEETYSGGREWFDSNIFRYIKEGDKEYNDRLRRCYRFNHTREVVDLVDKYLFKQNITRNEDDAPQCVKDFWKRSTRNGLSIEEFMRQNSKKASIGGRIGIVVDTTASPIVISKAEERAAGVQTYAYAVGPEQLLDYSFDSKGNLNWILIKECKRDDEDPFESSGDEIERFRLWTQNDWKLYEEQGTGRRKKIVLVDSGAHNLGEVPVILADNIISDEPYCSPAMIDDIAYLDRAVANYLSNLDAIIQDQTFSQLAMPAQNMLPGEDNYTKLLEMGTKRVFLYDGEGGAQPFYLSPDPKQAELILAAIHKIINEIYHTVGLAGERTKSDNSLGIDNSSGVAKAYDFERVNALLAAKADSLEVVENKIARLVALWNGEESRVTDELVSYPDDFDTRGLYDEFDIAARLSLIGAPDAIQQQQMRAVLDKLFPQLAKDLRAEMEKQLKKWPADPAQTTDGGNSAGTPPKQDSTPKQPGDNRQGQVTKSTPQ</sequence>
<feature type="compositionally biased region" description="Polar residues" evidence="1">
    <location>
        <begin position="504"/>
        <end position="540"/>
    </location>
</feature>
<organism evidence="2 3">
    <name type="scientific">Ralstonia pickettii</name>
    <name type="common">Burkholderia pickettii</name>
    <dbReference type="NCBI Taxonomy" id="329"/>
    <lineage>
        <taxon>Bacteria</taxon>
        <taxon>Pseudomonadati</taxon>
        <taxon>Pseudomonadota</taxon>
        <taxon>Betaproteobacteria</taxon>
        <taxon>Burkholderiales</taxon>
        <taxon>Burkholderiaceae</taxon>
        <taxon>Ralstonia</taxon>
    </lineage>
</organism>
<dbReference type="AlphaFoldDB" id="A0A2N4TXY6"/>
<proteinExistence type="predicted"/>
<name>A0A2N4TXY6_RALPI</name>
<accession>A0A2N4TXY6</accession>
<reference evidence="2 3" key="1">
    <citation type="submission" date="2017-12" db="EMBL/GenBank/DDBJ databases">
        <title>Draft genome sequence of Ralstonia pickettii 52.</title>
        <authorList>
            <person name="Zheng B."/>
        </authorList>
    </citation>
    <scope>NUCLEOTIDE SEQUENCE [LARGE SCALE GENOMIC DNA]</scope>
    <source>
        <strain evidence="2 3">52</strain>
    </source>
</reference>
<feature type="region of interest" description="Disordered" evidence="1">
    <location>
        <begin position="1"/>
        <end position="30"/>
    </location>
</feature>
<evidence type="ECO:0000256" key="1">
    <source>
        <dbReference type="SAM" id="MobiDB-lite"/>
    </source>
</evidence>
<gene>
    <name evidence="2" type="ORF">C0Q88_07700</name>
</gene>
<feature type="region of interest" description="Disordered" evidence="1">
    <location>
        <begin position="494"/>
        <end position="540"/>
    </location>
</feature>
<dbReference type="RefSeq" id="WP_102064966.1">
    <property type="nucleotide sequence ID" value="NZ_PKQE01000001.1"/>
</dbReference>
<evidence type="ECO:0008006" key="4">
    <source>
        <dbReference type="Google" id="ProtNLM"/>
    </source>
</evidence>
<protein>
    <recommendedName>
        <fullName evidence="4">Phage portal protein</fullName>
    </recommendedName>
</protein>
<dbReference type="OrthoDB" id="9156658at2"/>
<dbReference type="Proteomes" id="UP000234456">
    <property type="component" value="Unassembled WGS sequence"/>
</dbReference>